<dbReference type="SUPFAM" id="SSF52540">
    <property type="entry name" value="P-loop containing nucleoside triphosphate hydrolases"/>
    <property type="match status" value="1"/>
</dbReference>
<dbReference type="InterPro" id="IPR041685">
    <property type="entry name" value="AAA_GajA/Old/RecF-like"/>
</dbReference>
<dbReference type="InterPro" id="IPR051396">
    <property type="entry name" value="Bact_Antivir_Def_Nuclease"/>
</dbReference>
<sequence length="622" mass="72929">MKIVKSIRIKYFRSILHTVKGGRTTIKTSDINVIVGENDAGKSNYLRALNLFFNNKCDTNQDFDFWKDFSIQRHKKKKERSRIEIELIISPPSKQSFLNHGDVKWTKIWYENSLIPDEKFEYLNGQKFTANYKSSYYKWLKKIKFRYVPAIKSKEYFDNLMFDLYDVLQKDTNQLETDFNTQVKEKTLPITNQINKRLNLDSILQFRGSFRDLFNTLEFGSNDGKLMLNQRGDGIKVRHIPIILQNIAEAELELTEDKKREPSSSTIWGFEEPENNLEFHSAERLSNAFLEYCKKIGHKEDLLHPHDEGIQIFITTHSPIFYTLEDKDNHSVNTFYVKKESDNNSEIKLIPKDKNSRVELENMMNLTPLVSLSSKWIDIKNELDLKNQKLLTLEENIKKLTKPVLITEGKTDTIILKTAWKKLYEDLEIPFDIIPGDTSPENENNGGNAGASVLSHFAKSVRETDNIKIVLWDYDKEGIKGFKLDKNFEIHNDLKYVKVHKNNRSFGLILPNQEGLNDFYEAENLPIEFYFDIEYLNLRDENNKGIILEKEKMVKTFGNKIVERELEEQYFCKVKGDKMAFANNIVPTLSKDSFNRFKKVFETIVIDILEKNNYFLEEPQLN</sequence>
<dbReference type="AlphaFoldDB" id="A0AB33KV91"/>
<organism evidence="2">
    <name type="scientific">Tenacibaculum sp. Pbs-1</name>
    <dbReference type="NCBI Taxonomy" id="3238748"/>
    <lineage>
        <taxon>Bacteria</taxon>
        <taxon>Pseudomonadati</taxon>
        <taxon>Bacteroidota</taxon>
        <taxon>Flavobacteriia</taxon>
        <taxon>Flavobacteriales</taxon>
        <taxon>Flavobacteriaceae</taxon>
        <taxon>Tenacibaculum</taxon>
    </lineage>
</organism>
<dbReference type="PANTHER" id="PTHR43581:SF4">
    <property type="entry name" value="ATP_GTP PHOSPHATASE"/>
    <property type="match status" value="1"/>
</dbReference>
<name>A0AB33KV91_9FLAO</name>
<dbReference type="Pfam" id="PF13175">
    <property type="entry name" value="AAA_15"/>
    <property type="match status" value="1"/>
</dbReference>
<reference evidence="2" key="1">
    <citation type="submission" date="2024-08" db="EMBL/GenBank/DDBJ databases">
        <title>Whole genome sequence of Tenacibaculum sp. strain pbs-1 associated with black-spot shell disease in Akoya pearl oysters.</title>
        <authorList>
            <person name="Sakatoku A."/>
            <person name="Suzuki T."/>
            <person name="Hatano K."/>
            <person name="Seki M."/>
            <person name="Tanaka D."/>
            <person name="Nakamura S."/>
            <person name="Suzuki N."/>
            <person name="Isshiki T."/>
        </authorList>
    </citation>
    <scope>NUCLEOTIDE SEQUENCE</scope>
    <source>
        <strain evidence="2">Pbs-1</strain>
    </source>
</reference>
<gene>
    <name evidence="2" type="ORF">Pbs1_14530</name>
</gene>
<dbReference type="Gene3D" id="3.40.50.300">
    <property type="entry name" value="P-loop containing nucleotide triphosphate hydrolases"/>
    <property type="match status" value="1"/>
</dbReference>
<dbReference type="PANTHER" id="PTHR43581">
    <property type="entry name" value="ATP/GTP PHOSPHATASE"/>
    <property type="match status" value="1"/>
</dbReference>
<dbReference type="InterPro" id="IPR027417">
    <property type="entry name" value="P-loop_NTPase"/>
</dbReference>
<accession>A0AB33KV91</accession>
<evidence type="ECO:0000313" key="2">
    <source>
        <dbReference type="EMBL" id="BFP68110.1"/>
    </source>
</evidence>
<dbReference type="EMBL" id="AP035888">
    <property type="protein sequence ID" value="BFP68110.1"/>
    <property type="molecule type" value="Genomic_DNA"/>
</dbReference>
<proteinExistence type="predicted"/>
<feature type="domain" description="Endonuclease GajA/Old nuclease/RecF-like AAA" evidence="1">
    <location>
        <begin position="1"/>
        <end position="187"/>
    </location>
</feature>
<evidence type="ECO:0000259" key="1">
    <source>
        <dbReference type="Pfam" id="PF13175"/>
    </source>
</evidence>
<protein>
    <recommendedName>
        <fullName evidence="1">Endonuclease GajA/Old nuclease/RecF-like AAA domain-containing protein</fullName>
    </recommendedName>
</protein>